<evidence type="ECO:0000256" key="1">
    <source>
        <dbReference type="SAM" id="MobiDB-lite"/>
    </source>
</evidence>
<reference evidence="2" key="1">
    <citation type="submission" date="2017-08" db="EMBL/GenBank/DDBJ databases">
        <authorList>
            <person name="Polle J.E."/>
            <person name="Barry K."/>
            <person name="Cushman J."/>
            <person name="Schmutz J."/>
            <person name="Tran D."/>
            <person name="Hathwaick L.T."/>
            <person name="Yim W.C."/>
            <person name="Jenkins J."/>
            <person name="Mckie-Krisberg Z.M."/>
            <person name="Prochnik S."/>
            <person name="Lindquist E."/>
            <person name="Dockter R.B."/>
            <person name="Adam C."/>
            <person name="Molina H."/>
            <person name="Bunkerborg J."/>
            <person name="Jin E."/>
            <person name="Buchheim M."/>
            <person name="Magnuson J."/>
        </authorList>
    </citation>
    <scope>NUCLEOTIDE SEQUENCE</scope>
    <source>
        <strain evidence="2">CCAP 19/18</strain>
    </source>
</reference>
<evidence type="ECO:0000313" key="2">
    <source>
        <dbReference type="EMBL" id="KAF5838781.1"/>
    </source>
</evidence>
<dbReference type="Proteomes" id="UP000815325">
    <property type="component" value="Unassembled WGS sequence"/>
</dbReference>
<feature type="compositionally biased region" description="Low complexity" evidence="1">
    <location>
        <begin position="274"/>
        <end position="294"/>
    </location>
</feature>
<protein>
    <submittedName>
        <fullName evidence="2">Uncharacterized protein</fullName>
    </submittedName>
</protein>
<keyword evidence="3" id="KW-1185">Reference proteome</keyword>
<gene>
    <name evidence="2" type="ORF">DUNSADRAFT_2244</name>
</gene>
<organism evidence="2 3">
    <name type="scientific">Dunaliella salina</name>
    <name type="common">Green alga</name>
    <name type="synonym">Protococcus salinus</name>
    <dbReference type="NCBI Taxonomy" id="3046"/>
    <lineage>
        <taxon>Eukaryota</taxon>
        <taxon>Viridiplantae</taxon>
        <taxon>Chlorophyta</taxon>
        <taxon>core chlorophytes</taxon>
        <taxon>Chlorophyceae</taxon>
        <taxon>CS clade</taxon>
        <taxon>Chlamydomonadales</taxon>
        <taxon>Dunaliellaceae</taxon>
        <taxon>Dunaliella</taxon>
    </lineage>
</organism>
<feature type="region of interest" description="Disordered" evidence="1">
    <location>
        <begin position="229"/>
        <end position="306"/>
    </location>
</feature>
<proteinExistence type="predicted"/>
<name>A0ABQ7GVZ6_DUNSA</name>
<dbReference type="EMBL" id="MU069566">
    <property type="protein sequence ID" value="KAF5838781.1"/>
    <property type="molecule type" value="Genomic_DNA"/>
</dbReference>
<sequence>MQIIPATILNDGLSLEQSQNLWKQYCEVHKKQGRETLRGQVKADVKKTQRNKVSISTFTERHFAPLLYAKILLWELHANTCPQPASTSSSSATAEKECKEQLKALLPTLHSCVVFPADDLSRISLHAAWLHTFITLQLFQDKKDKKMSAEHAEHVQEIRSKLQGVYSALRSEHTLEEALFVKPVKEMMDPNPSPDDKTFEGLVAYSKSDDKQIVEQLLRMAVQASILPSKSRKEGKEGGSKVAEVADVGRNVEGSPAEERPLGSTGSSKDKDSQSQAGKSKGGKSKQQGALKQQGGEGGGKAKGDSELKKRIMESEAKLQQYIDGCKVKACPEVRWAACEQPAGAMCLQDSADTSMAHNNLAVQAGIHAGFKGPQPRIMLVCSRCAQGQCTSCIVCFSVLYHTNEPMIREGLYALPDML</sequence>
<evidence type="ECO:0000313" key="3">
    <source>
        <dbReference type="Proteomes" id="UP000815325"/>
    </source>
</evidence>
<comment type="caution">
    <text evidence="2">The sequence shown here is derived from an EMBL/GenBank/DDBJ whole genome shotgun (WGS) entry which is preliminary data.</text>
</comment>
<accession>A0ABQ7GVZ6</accession>